<feature type="domain" description="Nudix hydrolase" evidence="4">
    <location>
        <begin position="220"/>
        <end position="360"/>
    </location>
</feature>
<evidence type="ECO:0000256" key="1">
    <source>
        <dbReference type="ARBA" id="ARBA00001946"/>
    </source>
</evidence>
<dbReference type="InterPro" id="IPR013024">
    <property type="entry name" value="GGCT-like"/>
</dbReference>
<evidence type="ECO:0000259" key="4">
    <source>
        <dbReference type="PROSITE" id="PS51462"/>
    </source>
</evidence>
<dbReference type="Proteomes" id="UP001166293">
    <property type="component" value="Unassembled WGS sequence"/>
</dbReference>
<organism evidence="5 6">
    <name type="scientific">Thalassococcus arenae</name>
    <dbReference type="NCBI Taxonomy" id="2851652"/>
    <lineage>
        <taxon>Bacteria</taxon>
        <taxon>Pseudomonadati</taxon>
        <taxon>Pseudomonadota</taxon>
        <taxon>Alphaproteobacteria</taxon>
        <taxon>Rhodobacterales</taxon>
        <taxon>Roseobacteraceae</taxon>
        <taxon>Thalassococcus</taxon>
    </lineage>
</organism>
<dbReference type="CDD" id="cd24155">
    <property type="entry name" value="NUDIX_ADPRase"/>
    <property type="match status" value="1"/>
</dbReference>
<dbReference type="InterPro" id="IPR004385">
    <property type="entry name" value="NDP_pyrophosphatase"/>
</dbReference>
<accession>A0ABS6NAZ0</accession>
<dbReference type="PANTHER" id="PTHR31544:SF2">
    <property type="entry name" value="AIG2-LIKE PROTEIN D"/>
    <property type="match status" value="1"/>
</dbReference>
<dbReference type="InterPro" id="IPR045038">
    <property type="entry name" value="AIG2-like"/>
</dbReference>
<evidence type="ECO:0000313" key="6">
    <source>
        <dbReference type="Proteomes" id="UP001166293"/>
    </source>
</evidence>
<dbReference type="InterPro" id="IPR009288">
    <property type="entry name" value="AIG2-like_dom"/>
</dbReference>
<evidence type="ECO:0000256" key="3">
    <source>
        <dbReference type="ARBA" id="ARBA00030602"/>
    </source>
</evidence>
<dbReference type="Pfam" id="PF00293">
    <property type="entry name" value="NUDIX"/>
    <property type="match status" value="1"/>
</dbReference>
<dbReference type="CDD" id="cd06661">
    <property type="entry name" value="GGCT_like"/>
    <property type="match status" value="1"/>
</dbReference>
<dbReference type="PROSITE" id="PS51462">
    <property type="entry name" value="NUDIX"/>
    <property type="match status" value="1"/>
</dbReference>
<dbReference type="NCBIfam" id="TIGR00052">
    <property type="entry name" value="nudix-type nucleoside diphosphatase, YffH/AdpP family"/>
    <property type="match status" value="1"/>
</dbReference>
<sequence length="375" mass="41344">MPDLFVYGTLRHLPLLETVLGRGLGRDATCPATLRGYAVSRAKDQPFPMIATSAGGCATGVVLRGPTETDLNRLDYFEGGFGYDRVPVDVETAEGPRRATVYVPRPGLWQAYGPWDLDGWVRDWGQVAQDAADEIMRHYGRTPSDRMQALRPFLYARAWARSLAETPAPQTLRSAMTAADVEVLRDRAGFDGFFRIRAFDLRHRRFDGTTTDPVSREGFVAFDAALVIPYDPATDRLLLIEQLRYGPLLRGDPAPWVLEPIAGLVDAGENPADCARREAVEEAGITLTALEPMTRVYASPGYSSEFFHCFLGLCDLSDHSGGLGGLDSENEDIRSHVIAFDRAMALIDSGEINAGPLAMMLLWLARHRDRLRASA</sequence>
<evidence type="ECO:0000313" key="5">
    <source>
        <dbReference type="EMBL" id="MBV2361175.1"/>
    </source>
</evidence>
<keyword evidence="2" id="KW-0808">Transferase</keyword>
<gene>
    <name evidence="5" type="ORF">KUH32_15530</name>
</gene>
<evidence type="ECO:0000256" key="2">
    <source>
        <dbReference type="ARBA" id="ARBA00022679"/>
    </source>
</evidence>
<dbReference type="InterPro" id="IPR020084">
    <property type="entry name" value="NUDIX_hydrolase_CS"/>
</dbReference>
<reference evidence="5" key="1">
    <citation type="submission" date="2021-06" db="EMBL/GenBank/DDBJ databases">
        <title>Thalassococcus sp. CAU 1522 isolated from sea sand, Republic of Korea.</title>
        <authorList>
            <person name="Kim W."/>
        </authorList>
    </citation>
    <scope>NUCLEOTIDE SEQUENCE</scope>
    <source>
        <strain evidence="5">CAU 1522</strain>
    </source>
</reference>
<dbReference type="EMBL" id="JAHRWL010000002">
    <property type="protein sequence ID" value="MBV2361175.1"/>
    <property type="molecule type" value="Genomic_DNA"/>
</dbReference>
<comment type="cofactor">
    <cofactor evidence="1">
        <name>Mg(2+)</name>
        <dbReference type="ChEBI" id="CHEBI:18420"/>
    </cofactor>
</comment>
<comment type="caution">
    <text evidence="5">The sequence shown here is derived from an EMBL/GenBank/DDBJ whole genome shotgun (WGS) entry which is preliminary data.</text>
</comment>
<protein>
    <recommendedName>
        <fullName evidence="3">Putative gamma-glutamylcyclotransferase</fullName>
    </recommendedName>
</protein>
<dbReference type="PANTHER" id="PTHR31544">
    <property type="entry name" value="AIG2-LIKE PROTEIN D"/>
    <property type="match status" value="1"/>
</dbReference>
<name>A0ABS6NAZ0_9RHOB</name>
<keyword evidence="6" id="KW-1185">Reference proteome</keyword>
<dbReference type="Pfam" id="PF06094">
    <property type="entry name" value="GGACT"/>
    <property type="match status" value="1"/>
</dbReference>
<dbReference type="InterPro" id="IPR000086">
    <property type="entry name" value="NUDIX_hydrolase_dom"/>
</dbReference>
<dbReference type="PROSITE" id="PS00893">
    <property type="entry name" value="NUDIX_BOX"/>
    <property type="match status" value="1"/>
</dbReference>
<proteinExistence type="predicted"/>